<dbReference type="NCBIfam" id="TIGR01557">
    <property type="entry name" value="myb_SHAQKYF"/>
    <property type="match status" value="1"/>
</dbReference>
<keyword evidence="4" id="KW-0539">Nucleus</keyword>
<dbReference type="GO" id="GO:0003677">
    <property type="term" value="F:DNA binding"/>
    <property type="evidence" value="ECO:0007669"/>
    <property type="project" value="UniProtKB-KW"/>
</dbReference>
<dbReference type="InterPro" id="IPR025756">
    <property type="entry name" value="Myb_CC_LHEQLE"/>
</dbReference>
<evidence type="ECO:0000313" key="7">
    <source>
        <dbReference type="EMBL" id="TKW31732.1"/>
    </source>
</evidence>
<dbReference type="Pfam" id="PF00249">
    <property type="entry name" value="Myb_DNA-binding"/>
    <property type="match status" value="1"/>
</dbReference>
<feature type="region of interest" description="Disordered" evidence="5">
    <location>
        <begin position="88"/>
        <end position="116"/>
    </location>
</feature>
<dbReference type="InterPro" id="IPR046955">
    <property type="entry name" value="PHR1-like"/>
</dbReference>
<gene>
    <name evidence="7" type="ORF">SEVIR_2G125000v2</name>
</gene>
<feature type="region of interest" description="Disordered" evidence="5">
    <location>
        <begin position="298"/>
        <end position="317"/>
    </location>
</feature>
<dbReference type="SUPFAM" id="SSF46689">
    <property type="entry name" value="Homeodomain-like"/>
    <property type="match status" value="1"/>
</dbReference>
<dbReference type="OMA" id="NNDSSWC"/>
<evidence type="ECO:0000259" key="6">
    <source>
        <dbReference type="PROSITE" id="PS51294"/>
    </source>
</evidence>
<evidence type="ECO:0000313" key="8">
    <source>
        <dbReference type="Proteomes" id="UP000298652"/>
    </source>
</evidence>
<feature type="compositionally biased region" description="Polar residues" evidence="5">
    <location>
        <begin position="195"/>
        <end position="208"/>
    </location>
</feature>
<dbReference type="GO" id="GO:0016036">
    <property type="term" value="P:cellular response to phosphate starvation"/>
    <property type="evidence" value="ECO:0007669"/>
    <property type="project" value="EnsemblPlants"/>
</dbReference>
<dbReference type="InterPro" id="IPR009057">
    <property type="entry name" value="Homeodomain-like_sf"/>
</dbReference>
<dbReference type="EMBL" id="CM016553">
    <property type="protein sequence ID" value="TKW31732.1"/>
    <property type="molecule type" value="Genomic_DNA"/>
</dbReference>
<dbReference type="Gene3D" id="1.10.10.60">
    <property type="entry name" value="Homeodomain-like"/>
    <property type="match status" value="1"/>
</dbReference>
<name>A0A4U6VR70_SETVI</name>
<feature type="region of interest" description="Disordered" evidence="5">
    <location>
        <begin position="195"/>
        <end position="241"/>
    </location>
</feature>
<keyword evidence="1" id="KW-0805">Transcription regulation</keyword>
<evidence type="ECO:0000256" key="2">
    <source>
        <dbReference type="ARBA" id="ARBA00023125"/>
    </source>
</evidence>
<feature type="compositionally biased region" description="Polar residues" evidence="5">
    <location>
        <begin position="382"/>
        <end position="416"/>
    </location>
</feature>
<dbReference type="FunFam" id="1.10.10.60:FF:000002">
    <property type="entry name" value="Myb family transcription factor"/>
    <property type="match status" value="1"/>
</dbReference>
<feature type="compositionally biased region" description="Basic and acidic residues" evidence="5">
    <location>
        <begin position="299"/>
        <end position="317"/>
    </location>
</feature>
<dbReference type="PROSITE" id="PS51294">
    <property type="entry name" value="HTH_MYB"/>
    <property type="match status" value="1"/>
</dbReference>
<dbReference type="Proteomes" id="UP000298652">
    <property type="component" value="Chromosome 2"/>
</dbReference>
<dbReference type="InterPro" id="IPR017930">
    <property type="entry name" value="Myb_dom"/>
</dbReference>
<feature type="domain" description="HTH myb-type" evidence="6">
    <location>
        <begin position="239"/>
        <end position="299"/>
    </location>
</feature>
<sequence>MERLSTNQLYSSGVPVTVPTSLPSIPASLEESFPRLPDSQNVLIERELRSTPVPPHQNTVAPIRGQFHTSTGSVGPLCSPPAVRFSSVSNPEQYSNPSPYNSQAPSTASSSTLNYGSQYGGFEPSLTDFPRDVGPTWCPDPVDSILGYSGDVPGGNNLTGSTSLGASDDLTKQTEWWTELMNDDWKDIVDNPASAETQQVGPPAQSSISVHQSAAQQTVSSQSGEPMAVVAPSPTGGSNTAKARMRWTPELHERFVDAVNQLGGSEKATPKGVLKLMKADNLTIYHVKSHLQKYRTARYRPELSEGSSEKKAASKEDIPSIDLKGSFDLTEALRLQLELQKRLHEQLEIQRSLQLRIEEQGKCLQMMLEQQCIPGAEKATDALTSAEGSKISSEVPESSTAKEVPETSQNGLTKQTESGDTR</sequence>
<accession>A0A4U6VR70</accession>
<dbReference type="Pfam" id="PF14379">
    <property type="entry name" value="Myb_CC_LHEQLE"/>
    <property type="match status" value="1"/>
</dbReference>
<feature type="compositionally biased region" description="Low complexity" evidence="5">
    <location>
        <begin position="209"/>
        <end position="223"/>
    </location>
</feature>
<organism evidence="7 8">
    <name type="scientific">Setaria viridis</name>
    <name type="common">Green bristlegrass</name>
    <name type="synonym">Setaria italica subsp. viridis</name>
    <dbReference type="NCBI Taxonomy" id="4556"/>
    <lineage>
        <taxon>Eukaryota</taxon>
        <taxon>Viridiplantae</taxon>
        <taxon>Streptophyta</taxon>
        <taxon>Embryophyta</taxon>
        <taxon>Tracheophyta</taxon>
        <taxon>Spermatophyta</taxon>
        <taxon>Magnoliopsida</taxon>
        <taxon>Liliopsida</taxon>
        <taxon>Poales</taxon>
        <taxon>Poaceae</taxon>
        <taxon>PACMAD clade</taxon>
        <taxon>Panicoideae</taxon>
        <taxon>Panicodae</taxon>
        <taxon>Paniceae</taxon>
        <taxon>Cenchrinae</taxon>
        <taxon>Setaria</taxon>
    </lineage>
</organism>
<feature type="region of interest" description="Disordered" evidence="5">
    <location>
        <begin position="379"/>
        <end position="422"/>
    </location>
</feature>
<keyword evidence="8" id="KW-1185">Reference proteome</keyword>
<evidence type="ECO:0000256" key="4">
    <source>
        <dbReference type="ARBA" id="ARBA00023242"/>
    </source>
</evidence>
<protein>
    <recommendedName>
        <fullName evidence="6">HTH myb-type domain-containing protein</fullName>
    </recommendedName>
</protein>
<dbReference type="GO" id="GO:0003700">
    <property type="term" value="F:DNA-binding transcription factor activity"/>
    <property type="evidence" value="ECO:0007669"/>
    <property type="project" value="InterPro"/>
</dbReference>
<dbReference type="AlphaFoldDB" id="A0A4U6VR70"/>
<dbReference type="InterPro" id="IPR001005">
    <property type="entry name" value="SANT/Myb"/>
</dbReference>
<dbReference type="InterPro" id="IPR006447">
    <property type="entry name" value="Myb_dom_plants"/>
</dbReference>
<dbReference type="GO" id="GO:0010167">
    <property type="term" value="P:response to nitrate"/>
    <property type="evidence" value="ECO:0007669"/>
    <property type="project" value="EnsemblPlants"/>
</dbReference>
<feature type="region of interest" description="Disordered" evidence="5">
    <location>
        <begin position="49"/>
        <end position="75"/>
    </location>
</feature>
<dbReference type="PANTHER" id="PTHR31499:SF80">
    <property type="entry name" value="HTH MYB-TYPE DOMAIN-CONTAINING PROTEIN"/>
    <property type="match status" value="1"/>
</dbReference>
<evidence type="ECO:0000256" key="1">
    <source>
        <dbReference type="ARBA" id="ARBA00023015"/>
    </source>
</evidence>
<keyword evidence="3" id="KW-0804">Transcription</keyword>
<dbReference type="GO" id="GO:0010966">
    <property type="term" value="P:regulation of phosphate transport"/>
    <property type="evidence" value="ECO:0007669"/>
    <property type="project" value="EnsemblPlants"/>
</dbReference>
<proteinExistence type="predicted"/>
<reference evidence="7" key="1">
    <citation type="submission" date="2019-03" db="EMBL/GenBank/DDBJ databases">
        <title>WGS assembly of Setaria viridis.</title>
        <authorList>
            <person name="Huang P."/>
            <person name="Jenkins J."/>
            <person name="Grimwood J."/>
            <person name="Barry K."/>
            <person name="Healey A."/>
            <person name="Mamidi S."/>
            <person name="Sreedasyam A."/>
            <person name="Shu S."/>
            <person name="Feldman M."/>
            <person name="Wu J."/>
            <person name="Yu Y."/>
            <person name="Chen C."/>
            <person name="Johnson J."/>
            <person name="Rokhsar D."/>
            <person name="Baxter I."/>
            <person name="Schmutz J."/>
            <person name="Brutnell T."/>
            <person name="Kellogg E."/>
        </authorList>
    </citation>
    <scope>NUCLEOTIDE SEQUENCE [LARGE SCALE GENOMIC DNA]</scope>
</reference>
<evidence type="ECO:0000256" key="3">
    <source>
        <dbReference type="ARBA" id="ARBA00023163"/>
    </source>
</evidence>
<dbReference type="PANTHER" id="PTHR31499">
    <property type="entry name" value="MYB FAMILY TRANSCRIPTION FACTOR PHL11"/>
    <property type="match status" value="1"/>
</dbReference>
<dbReference type="Gramene" id="TKW31732">
    <property type="protein sequence ID" value="TKW31732"/>
    <property type="gene ID" value="SEVIR_2G125000v2"/>
</dbReference>
<evidence type="ECO:0000256" key="5">
    <source>
        <dbReference type="SAM" id="MobiDB-lite"/>
    </source>
</evidence>
<keyword evidence="2" id="KW-0238">DNA-binding</keyword>